<feature type="signal peptide" evidence="10">
    <location>
        <begin position="1"/>
        <end position="22"/>
    </location>
</feature>
<dbReference type="PIRSF" id="PIRSF001134">
    <property type="entry name" value="Streptogrisin"/>
    <property type="match status" value="1"/>
</dbReference>
<reference evidence="12 13" key="1">
    <citation type="submission" date="2020-08" db="EMBL/GenBank/DDBJ databases">
        <title>Sequencing the genomes of 1000 actinobacteria strains.</title>
        <authorList>
            <person name="Klenk H.-P."/>
        </authorList>
    </citation>
    <scope>NUCLEOTIDE SEQUENCE [LARGE SCALE GENOMIC DNA]</scope>
    <source>
        <strain evidence="12 13">DSM 45362</strain>
    </source>
</reference>
<evidence type="ECO:0000256" key="4">
    <source>
        <dbReference type="ARBA" id="ARBA00022801"/>
    </source>
</evidence>
<feature type="active site" description="Charge relay system" evidence="8">
    <location>
        <position position="300"/>
    </location>
</feature>
<evidence type="ECO:0000256" key="1">
    <source>
        <dbReference type="ARBA" id="ARBA00007664"/>
    </source>
</evidence>
<dbReference type="EMBL" id="JACHMN010000003">
    <property type="protein sequence ID" value="MBB5873776.1"/>
    <property type="molecule type" value="Genomic_DNA"/>
</dbReference>
<feature type="active site" description="Charge relay system" evidence="8">
    <location>
        <position position="193"/>
    </location>
</feature>
<evidence type="ECO:0000313" key="13">
    <source>
        <dbReference type="Proteomes" id="UP000587527"/>
    </source>
</evidence>
<feature type="chain" id="PRO_5039093307" evidence="10">
    <location>
        <begin position="23"/>
        <end position="344"/>
    </location>
</feature>
<evidence type="ECO:0000313" key="12">
    <source>
        <dbReference type="EMBL" id="MBB5873776.1"/>
    </source>
</evidence>
<evidence type="ECO:0000256" key="3">
    <source>
        <dbReference type="ARBA" id="ARBA00022729"/>
    </source>
</evidence>
<evidence type="ECO:0000256" key="8">
    <source>
        <dbReference type="PIRSR" id="PIRSR001134-1"/>
    </source>
</evidence>
<dbReference type="Proteomes" id="UP000587527">
    <property type="component" value="Unassembled WGS sequence"/>
</dbReference>
<dbReference type="AlphaFoldDB" id="A0A841C1M9"/>
<dbReference type="InterPro" id="IPR043504">
    <property type="entry name" value="Peptidase_S1_PA_chymotrypsin"/>
</dbReference>
<name>A0A841C1M9_9ACTN</name>
<dbReference type="InterPro" id="IPR033116">
    <property type="entry name" value="TRYPSIN_SER"/>
</dbReference>
<dbReference type="InterPro" id="IPR009003">
    <property type="entry name" value="Peptidase_S1_PA"/>
</dbReference>
<keyword evidence="6" id="KW-0865">Zymogen</keyword>
<keyword evidence="3 10" id="KW-0732">Signal</keyword>
<accession>A0A841C1M9</accession>
<evidence type="ECO:0000256" key="10">
    <source>
        <dbReference type="SAM" id="SignalP"/>
    </source>
</evidence>
<dbReference type="InterPro" id="IPR004236">
    <property type="entry name" value="Pept_S1_alpha_lytic"/>
</dbReference>
<evidence type="ECO:0000256" key="5">
    <source>
        <dbReference type="ARBA" id="ARBA00022825"/>
    </source>
</evidence>
<keyword evidence="5" id="KW-0720">Serine protease</keyword>
<organism evidence="12 13">
    <name type="scientific">Allocatelliglobosispora scoriae</name>
    <dbReference type="NCBI Taxonomy" id="643052"/>
    <lineage>
        <taxon>Bacteria</taxon>
        <taxon>Bacillati</taxon>
        <taxon>Actinomycetota</taxon>
        <taxon>Actinomycetes</taxon>
        <taxon>Micromonosporales</taxon>
        <taxon>Micromonosporaceae</taxon>
        <taxon>Allocatelliglobosispora</taxon>
    </lineage>
</organism>
<evidence type="ECO:0000256" key="6">
    <source>
        <dbReference type="ARBA" id="ARBA00023145"/>
    </source>
</evidence>
<dbReference type="SUPFAM" id="SSF50494">
    <property type="entry name" value="Trypsin-like serine proteases"/>
    <property type="match status" value="1"/>
</dbReference>
<feature type="disulfide bond" evidence="9">
    <location>
        <begin position="294"/>
        <end position="321"/>
    </location>
</feature>
<dbReference type="Gene3D" id="2.40.10.10">
    <property type="entry name" value="Trypsin-like serine proteases"/>
    <property type="match status" value="2"/>
</dbReference>
<comment type="similarity">
    <text evidence="1">Belongs to the peptidase S1 family.</text>
</comment>
<keyword evidence="2" id="KW-0645">Protease</keyword>
<keyword evidence="13" id="KW-1185">Reference proteome</keyword>
<dbReference type="EC" id="3.4.21.-" evidence="12"/>
<protein>
    <submittedName>
        <fullName evidence="12">Streptogrisin D</fullName>
        <ecNumber evidence="12">3.4.21.-</ecNumber>
    </submittedName>
</protein>
<feature type="domain" description="Peptidase S1A alpha-lytic prodomain" evidence="11">
    <location>
        <begin position="91"/>
        <end position="142"/>
    </location>
</feature>
<comment type="caution">
    <text evidence="12">The sequence shown here is derived from an EMBL/GenBank/DDBJ whole genome shotgun (WGS) entry which is preliminary data.</text>
</comment>
<sequence length="344" mass="34887">MRIARRLALATAVVTLTAGAAAATTTPAAAAPAAPASINATATALAETLGDARSAGSYRDEATGQLVVNVTDAAAADAVRATGATPRLVSRSTAQLTALRDSLDAGVVGTAWSLDPVTNQVVVTADSTVTGTRLADLRGTVDKSAGGARIVQTPGVFRPLISGGDAIYSGGYRCSLGFNVRAGSVYYFITAGHCTNIGVPWYSNSARTIKLGDRTGTSFPTNDYGIVRYTNTSIAITGGVGSQDITAAANAYVNENVRRRGSTTGIHSGKVTGLNAVVNYAEGTVREMIQTNVCAEGGDSGGSLYDGSLAIGLTSGGSGNCSSGGVTFFQPVPEVLNRYGVQVF</sequence>
<keyword evidence="4 12" id="KW-0378">Hydrolase</keyword>
<evidence type="ECO:0000256" key="2">
    <source>
        <dbReference type="ARBA" id="ARBA00022670"/>
    </source>
</evidence>
<dbReference type="PRINTS" id="PR00861">
    <property type="entry name" value="ALYTICPTASE"/>
</dbReference>
<evidence type="ECO:0000256" key="7">
    <source>
        <dbReference type="ARBA" id="ARBA00023157"/>
    </source>
</evidence>
<feature type="active site" description="Charge relay system" evidence="8">
    <location>
        <position position="223"/>
    </location>
</feature>
<dbReference type="CDD" id="cd21112">
    <property type="entry name" value="alphaLP-like"/>
    <property type="match status" value="1"/>
</dbReference>
<keyword evidence="7 9" id="KW-1015">Disulfide bond</keyword>
<dbReference type="RefSeq" id="WP_312875516.1">
    <property type="nucleotide sequence ID" value="NZ_JACHMN010000003.1"/>
</dbReference>
<dbReference type="GO" id="GO:0005576">
    <property type="term" value="C:extracellular region"/>
    <property type="evidence" value="ECO:0007669"/>
    <property type="project" value="InterPro"/>
</dbReference>
<proteinExistence type="inferred from homology"/>
<dbReference type="PROSITE" id="PS51318">
    <property type="entry name" value="TAT"/>
    <property type="match status" value="1"/>
</dbReference>
<dbReference type="PROSITE" id="PS00135">
    <property type="entry name" value="TRYPSIN_SER"/>
    <property type="match status" value="1"/>
</dbReference>
<evidence type="ECO:0000256" key="9">
    <source>
        <dbReference type="PIRSR" id="PIRSR001134-2"/>
    </source>
</evidence>
<dbReference type="GO" id="GO:0004252">
    <property type="term" value="F:serine-type endopeptidase activity"/>
    <property type="evidence" value="ECO:0007669"/>
    <property type="project" value="InterPro"/>
</dbReference>
<dbReference type="InterPro" id="IPR018114">
    <property type="entry name" value="TRYPSIN_HIS"/>
</dbReference>
<feature type="disulfide bond" evidence="9">
    <location>
        <begin position="174"/>
        <end position="194"/>
    </location>
</feature>
<dbReference type="InterPro" id="IPR001316">
    <property type="entry name" value="Pept_S1A_streptogrisin"/>
</dbReference>
<dbReference type="Pfam" id="PF02983">
    <property type="entry name" value="Pro_Al_protease"/>
    <property type="match status" value="1"/>
</dbReference>
<dbReference type="GO" id="GO:0006508">
    <property type="term" value="P:proteolysis"/>
    <property type="evidence" value="ECO:0007669"/>
    <property type="project" value="UniProtKB-KW"/>
</dbReference>
<gene>
    <name evidence="12" type="ORF">F4553_007210</name>
</gene>
<evidence type="ECO:0000259" key="11">
    <source>
        <dbReference type="Pfam" id="PF02983"/>
    </source>
</evidence>
<dbReference type="InterPro" id="IPR006311">
    <property type="entry name" value="TAT_signal"/>
</dbReference>
<dbReference type="PROSITE" id="PS00134">
    <property type="entry name" value="TRYPSIN_HIS"/>
    <property type="match status" value="1"/>
</dbReference>